<feature type="coiled-coil region" evidence="1">
    <location>
        <begin position="199"/>
        <end position="226"/>
    </location>
</feature>
<feature type="region of interest" description="Disordered" evidence="2">
    <location>
        <begin position="1"/>
        <end position="22"/>
    </location>
</feature>
<dbReference type="OrthoDB" id="378389at2759"/>
<dbReference type="VEuPathDB" id="PlasmoDB:PBANKA_1341700"/>
<proteinExistence type="predicted"/>
<evidence type="ECO:0000256" key="1">
    <source>
        <dbReference type="SAM" id="Coils"/>
    </source>
</evidence>
<reference evidence="3 4" key="1">
    <citation type="submission" date="2016-08" db="EMBL/GenBank/DDBJ databases">
        <authorList>
            <consortium name="Pathogen Informatics"/>
        </authorList>
    </citation>
    <scope>NUCLEOTIDE SEQUENCE [LARGE SCALE GENOMIC DNA]</scope>
    <source>
        <strain evidence="3 4">SP11 Antwerpcl1</strain>
    </source>
</reference>
<feature type="compositionally biased region" description="Low complexity" evidence="2">
    <location>
        <begin position="11"/>
        <end position="22"/>
    </location>
</feature>
<accession>A0A1D3LSL1</accession>
<evidence type="ECO:0000313" key="4">
    <source>
        <dbReference type="Proteomes" id="UP000219860"/>
    </source>
</evidence>
<feature type="compositionally biased region" description="Polar residues" evidence="2">
    <location>
        <begin position="1"/>
        <end position="10"/>
    </location>
</feature>
<keyword evidence="1" id="KW-0175">Coiled coil</keyword>
<gene>
    <name evidence="3" type="ORF">PBSP11A_000391300</name>
</gene>
<evidence type="ECO:0000256" key="2">
    <source>
        <dbReference type="SAM" id="MobiDB-lite"/>
    </source>
</evidence>
<dbReference type="Proteomes" id="UP000219860">
    <property type="component" value="Chromosome 13"/>
</dbReference>
<dbReference type="EMBL" id="LT608261">
    <property type="protein sequence ID" value="SCM16690.1"/>
    <property type="molecule type" value="Genomic_DNA"/>
</dbReference>
<sequence length="2025" mass="239206">MNYRNDSNGVLNNNENSKKSNNFLNNYENISASKNSSAEEIAEKYLRSKLSLDFKSINKVDYNLNSKNEYYDNNKNIDNTLDYTGINNGNSYISHNDKLNYFKNTSNNYSGYEEKGRSYYDTINKTSLYSDIVNNTINVNYSNCKNDENKLIYTNLKPKTNNIINIIGRSNSRNLTEFSHLNSLKDDQPNNYYAKNDSIKYEKDRLKNLQMKNQDTSNNANLLISRYNSVNSVINDNNVGNDNLGKYKYGIIKPCTEIEMEKNNVVNNIKIGDSLLNKRDNTYNNNNKLFQDNKYYYKNGENKYYMENYHSKNNNNGNNNNNSNKRNLMQRNKDYVHYLSKRNSILKNDLSIKKDLKKKPSVSINLKQSHIKNKVNIDRYKHNTFFNSFYKSAKNKYNEIELMNSVNIFNTGNGININNNNNNDSLKNVSIKNDNSYLGTFEKDMYKINNSNDSNFNFLKEKLGYTENISSVDYMNNSEIDISFLKSTYSDSSKIIDSPLNYENETFSTVKKHDINDELLIKNVNNSIRYTHRGNTGTYSSSQINNHQKLDNIIYNENVNNDKSILPCGAQNVINVPNNEKFDNNNLKMYSIGNTFKPKNTDNVIIYNDTSSKKEIQFAYDQEINYFTQNSIHNKNNVYGEKDKLKNMNDLYKKGMPNELGINLPPNRSENKQNNILSFDPNKLNIINKKYGDNLILSENIKRDINSNYIDPTIKYTNNNLNSDYNMSKLNDNSDKFNFNSAKIYINKENNNCELYDKNTQNHHIGKYEYNNNNNNMGIVLKGVNFESDDKKKIENFNFIDRTNLSNNNGKNISPLYFSENKLSNIFNNKIEKNKLLNVNNNQIGIDNKLKNKKYIMPPNENINITNTKKTRDDKNFVNELSNINNYEDYYKYISDSINNIPITIKNMNILLALALYFLNFNINNNSTKNELSDDVLIKLLNKFLYCLNLKTCLLKEKKLNNNENKYYFIQIKKNESLVNNAFTDNNKEEPIIDEKKKNELNKNKEMSNNKDDTTTPFFTFYNKRVIRNKNDQKENNQIEIINNRNCEIDTDKKNKNIEKTNCFYLDENMKIITLGDIYKIAWCLCVLKKNFMYIDLLRILYKESESMIVEKELIFCVTYIFKYCRIIEIEDCKNYLNNNTVIHLDNNSNENLCMYLHLLHICSIHDETFINVNHKKNVDKIISYFYDKIEKLNIYMCTNILCALANLNIKNDEYPIFFNKMLNYFRNNIKKMNKSILLVNIAWSLCIIEVPCSEFLKDLSEYVINILHFIPLSEFITISCCFSCQKIIVIKNYFQNLKRNKEINQEKAITTNLSNNTINEYKQYEFIIYEYYEKKKVFPYYFYKKPTCNSIIFKILAYSFLHYDQRIIDETSCNVGDNINVSTNSYHPFSDVNNDNRKTVRSLSVENKSQNPNNIRNFSVHSSRFNSSNISTNVKNTYFIHDENQTNYGSKFIHSNNYVRSEYSADCDRNNRINTSNHGGNKWNNFLKINIHNNANNNSKGGFENNKNLFGMNKSIINKPNDYKSGIENNNNTYKGKYTKKINEKKKKLKEYYNLYDRNNNYEFTLNSFERILFTNLIEDCCNNFEKINTIHLIELLYTLCILNLDKKKIVKLVENKIDKTMFNETYEKLILKRKKKYIDTYKNYTSEEIDNEKHDLIILHYIYNKFVQENIIQKDLIDYNFSIVVDNIYFNKYVNDDIFFNIIKGSENIGENTFKKLKSILNSASYWEKEIKENDKNVRNHNEKVTHEFNQNHTFCNSKNRDFINEIDEKDREKTINHQNLFDNSKGHQLIENRGNDKNIYNNDILNNETQLVNEKIKEKCEKQLHQLNLFDDVYLKDNMENEFINREYNKTPKELTEFKNDLKNAYDIAINYYNKKTNYIEGNNINNIVYPYNNKNNRKINECVETKNILSNTKDDEIMSQEMYNNIITKRNIKNILDSHNQKHGFERKNIKFENNNNHNVNYKKENIDTFNFYKLFILLLKVSTLSMIGEIKKANFFLSKNKTGIDSRNYYKLDVCIYMSR</sequence>
<name>A0A1D3LSL1_PLABE</name>
<evidence type="ECO:0000313" key="3">
    <source>
        <dbReference type="EMBL" id="SCM16690.1"/>
    </source>
</evidence>
<organism evidence="3 4">
    <name type="scientific">Plasmodium berghei</name>
    <dbReference type="NCBI Taxonomy" id="5821"/>
    <lineage>
        <taxon>Eukaryota</taxon>
        <taxon>Sar</taxon>
        <taxon>Alveolata</taxon>
        <taxon>Apicomplexa</taxon>
        <taxon>Aconoidasida</taxon>
        <taxon>Haemosporida</taxon>
        <taxon>Plasmodiidae</taxon>
        <taxon>Plasmodium</taxon>
        <taxon>Plasmodium (Vinckeia)</taxon>
    </lineage>
</organism>
<protein>
    <submittedName>
        <fullName evidence="3">Uncharacterized protein</fullName>
    </submittedName>
</protein>